<keyword evidence="1" id="KW-0812">Transmembrane</keyword>
<comment type="caution">
    <text evidence="2">The sequence shown here is derived from an EMBL/GenBank/DDBJ whole genome shotgun (WGS) entry which is preliminary data.</text>
</comment>
<organism evidence="2 3">
    <name type="scientific">Rosa chinensis</name>
    <name type="common">China rose</name>
    <dbReference type="NCBI Taxonomy" id="74649"/>
    <lineage>
        <taxon>Eukaryota</taxon>
        <taxon>Viridiplantae</taxon>
        <taxon>Streptophyta</taxon>
        <taxon>Embryophyta</taxon>
        <taxon>Tracheophyta</taxon>
        <taxon>Spermatophyta</taxon>
        <taxon>Magnoliopsida</taxon>
        <taxon>eudicotyledons</taxon>
        <taxon>Gunneridae</taxon>
        <taxon>Pentapetalae</taxon>
        <taxon>rosids</taxon>
        <taxon>fabids</taxon>
        <taxon>Rosales</taxon>
        <taxon>Rosaceae</taxon>
        <taxon>Rosoideae</taxon>
        <taxon>Rosoideae incertae sedis</taxon>
        <taxon>Rosa</taxon>
    </lineage>
</organism>
<evidence type="ECO:0000313" key="2">
    <source>
        <dbReference type="EMBL" id="PRQ20732.1"/>
    </source>
</evidence>
<evidence type="ECO:0000256" key="1">
    <source>
        <dbReference type="SAM" id="Phobius"/>
    </source>
</evidence>
<keyword evidence="1" id="KW-1133">Transmembrane helix</keyword>
<dbReference type="Gramene" id="PRQ20732">
    <property type="protein sequence ID" value="PRQ20732"/>
    <property type="gene ID" value="RchiOBHm_Chr7g0231341"/>
</dbReference>
<keyword evidence="1" id="KW-0472">Membrane</keyword>
<evidence type="ECO:0000313" key="3">
    <source>
        <dbReference type="Proteomes" id="UP000238479"/>
    </source>
</evidence>
<gene>
    <name evidence="2" type="ORF">RchiOBHm_Chr7g0231341</name>
</gene>
<sequence>MFTGSVLRLRCCVVCLTTARQRFCCCLSRFLFLFYVFFGYRSAWHFLAW</sequence>
<proteinExistence type="predicted"/>
<reference evidence="2 3" key="1">
    <citation type="journal article" date="2018" name="Nat. Genet.">
        <title>The Rosa genome provides new insights in the design of modern roses.</title>
        <authorList>
            <person name="Bendahmane M."/>
        </authorList>
    </citation>
    <scope>NUCLEOTIDE SEQUENCE [LARGE SCALE GENOMIC DNA]</scope>
    <source>
        <strain evidence="3">cv. Old Blush</strain>
    </source>
</reference>
<keyword evidence="3" id="KW-1185">Reference proteome</keyword>
<dbReference type="EMBL" id="PDCK01000045">
    <property type="protein sequence ID" value="PRQ20732.1"/>
    <property type="molecule type" value="Genomic_DNA"/>
</dbReference>
<accession>A0A2P6PFM6</accession>
<name>A0A2P6PFM6_ROSCH</name>
<dbReference type="Proteomes" id="UP000238479">
    <property type="component" value="Chromosome 7"/>
</dbReference>
<dbReference type="AlphaFoldDB" id="A0A2P6PFM6"/>
<feature type="transmembrane region" description="Helical" evidence="1">
    <location>
        <begin position="30"/>
        <end position="47"/>
    </location>
</feature>
<protein>
    <submittedName>
        <fullName evidence="2">Uncharacterized protein</fullName>
    </submittedName>
</protein>